<dbReference type="PANTHER" id="PTHR12143:SF42">
    <property type="entry name" value="PUTATIVE SUBFAMILY (AFU_ORTHOLOGUE AFUA_6G13760)-RELATED"/>
    <property type="match status" value="1"/>
</dbReference>
<sequence length="756" mass="83446">MALSFASSARFALMLAACHVFPGATLPFGMAKAVADVTGESQGGYASDDSEIYGFSHMHDSGTGGSPSLGNFPLFRINGTAFASPGYFTVTLNTSIKAETTVTNHTALWRFTFPAVPVSQNGGNVSAPLSPLILVDLRDLPSSRSYGQISVHPETGRITGNGTFEPSFGIGTYNLSFCADFSGANIRNTGVFKNNRAGSQPKSLQVVPDNINTGSEILPAGAWVQFDAPTSNRQIVARVGMSFISTEKACQNSESEIPDNDFEAVHASAENAWREKLEVVSIDPTGVNQSLQKTFWSGLYRTMISPQDYTGENYLWESDEPYYDSFYCIWDSYRSIHPLLTLLDPFAQSRMIRSLIDIYRNEGWLPDCRMSLCKGFTQGGSNADVVLVDSFLKNITQDVDWDTGYEALLKDAEEEPLNWAVEGRGGLNSWKNFGYIPTDDFDPYGVGPFTRSISRTVEYAYNDYVIALMAQKLGKAGDYEKYLERSNNWKNMFKEDEVSFFNTTPGGPKLDSGFTGFLQVKYLNGTWGYQDPILCSSLYNFTSCYLNPDGHETYEGSSWLYTFYVPQDMATLVTTLGGPETFTRRVQYLHYTYNLLYIGDEQAFLTVYLAHYSGRPAVSAEIAHFYIPAQFNDTVIGIPGNDDSGAMGSFSSLTMMGIWPVAGQDVYLIIPPFFREVNITSPVTGKTATIRNVNFDSSYQAIYVQSATLDGEEYTKSWITHSFFLQGGVLELTLGRNESDWGTADADLPPSASTLS</sequence>
<dbReference type="Gene3D" id="1.20.1050.60">
    <property type="entry name" value="alpha-1,2-mannosidase"/>
    <property type="match status" value="1"/>
</dbReference>
<accession>A0A8H4IYM9</accession>
<dbReference type="AlphaFoldDB" id="A0A8H4IYM9"/>
<dbReference type="InterPro" id="IPR041371">
    <property type="entry name" value="GH92_N"/>
</dbReference>
<dbReference type="InterPro" id="IPR050883">
    <property type="entry name" value="PNGase"/>
</dbReference>
<dbReference type="Pfam" id="PF07971">
    <property type="entry name" value="Glyco_hydro_92"/>
    <property type="match status" value="1"/>
</dbReference>
<evidence type="ECO:0000313" key="4">
    <source>
        <dbReference type="EMBL" id="KAF4308737.1"/>
    </source>
</evidence>
<dbReference type="Pfam" id="PF17678">
    <property type="entry name" value="Glyco_hydro_92N"/>
    <property type="match status" value="1"/>
</dbReference>
<reference evidence="4" key="1">
    <citation type="submission" date="2020-04" db="EMBL/GenBank/DDBJ databases">
        <title>Genome Assembly and Annotation of Botryosphaeria dothidea sdau 11-99, a Latent Pathogen of Apple Fruit Ring Rot in China.</title>
        <authorList>
            <person name="Yu C."/>
            <person name="Diao Y."/>
            <person name="Lu Q."/>
            <person name="Zhao J."/>
            <person name="Cui S."/>
            <person name="Peng C."/>
            <person name="He B."/>
            <person name="Liu H."/>
        </authorList>
    </citation>
    <scope>NUCLEOTIDE SEQUENCE [LARGE SCALE GENOMIC DNA]</scope>
    <source>
        <strain evidence="4">Sdau11-99</strain>
    </source>
</reference>
<dbReference type="EMBL" id="WWBZ02000022">
    <property type="protein sequence ID" value="KAF4308737.1"/>
    <property type="molecule type" value="Genomic_DNA"/>
</dbReference>
<keyword evidence="1" id="KW-0732">Signal</keyword>
<feature type="chain" id="PRO_5034757533" evidence="1">
    <location>
        <begin position="17"/>
        <end position="756"/>
    </location>
</feature>
<keyword evidence="5" id="KW-1185">Reference proteome</keyword>
<dbReference type="Gene3D" id="1.20.1610.10">
    <property type="entry name" value="alpha-1,2-mannosidases domains"/>
    <property type="match status" value="1"/>
</dbReference>
<feature type="domain" description="Glycosyl hydrolase family 92 N-terminal" evidence="3">
    <location>
        <begin position="18"/>
        <end position="242"/>
    </location>
</feature>
<dbReference type="Gene3D" id="3.30.2080.10">
    <property type="entry name" value="GH92 mannosidase domain"/>
    <property type="match status" value="1"/>
</dbReference>
<dbReference type="GO" id="GO:0030246">
    <property type="term" value="F:carbohydrate binding"/>
    <property type="evidence" value="ECO:0007669"/>
    <property type="project" value="InterPro"/>
</dbReference>
<dbReference type="GO" id="GO:0006516">
    <property type="term" value="P:glycoprotein catabolic process"/>
    <property type="evidence" value="ECO:0007669"/>
    <property type="project" value="TreeGrafter"/>
</dbReference>
<dbReference type="FunFam" id="1.20.1050.60:FF:000002">
    <property type="entry name" value="Glycosyl hydrolase family 92"/>
    <property type="match status" value="1"/>
</dbReference>
<evidence type="ECO:0000259" key="2">
    <source>
        <dbReference type="Pfam" id="PF07971"/>
    </source>
</evidence>
<gene>
    <name evidence="4" type="ORF">GTA08_BOTSDO03803</name>
</gene>
<evidence type="ECO:0000259" key="3">
    <source>
        <dbReference type="Pfam" id="PF17678"/>
    </source>
</evidence>
<dbReference type="InterPro" id="IPR012939">
    <property type="entry name" value="Glyco_hydro_92"/>
</dbReference>
<dbReference type="GO" id="GO:0000224">
    <property type="term" value="F:peptide-N4-(N-acetyl-beta-glucosaminyl)asparagine amidase activity"/>
    <property type="evidence" value="ECO:0007669"/>
    <property type="project" value="TreeGrafter"/>
</dbReference>
<dbReference type="OrthoDB" id="449263at2759"/>
<dbReference type="Gene3D" id="2.70.98.10">
    <property type="match status" value="1"/>
</dbReference>
<dbReference type="InterPro" id="IPR014718">
    <property type="entry name" value="GH-type_carb-bd"/>
</dbReference>
<evidence type="ECO:0000313" key="5">
    <source>
        <dbReference type="Proteomes" id="UP000572817"/>
    </source>
</evidence>
<dbReference type="Proteomes" id="UP000572817">
    <property type="component" value="Unassembled WGS sequence"/>
</dbReference>
<feature type="domain" description="Glycosyl hydrolase family 92" evidence="2">
    <location>
        <begin position="248"/>
        <end position="735"/>
    </location>
</feature>
<feature type="signal peptide" evidence="1">
    <location>
        <begin position="1"/>
        <end position="16"/>
    </location>
</feature>
<comment type="caution">
    <text evidence="4">The sequence shown here is derived from an EMBL/GenBank/DDBJ whole genome shotgun (WGS) entry which is preliminary data.</text>
</comment>
<protein>
    <submittedName>
        <fullName evidence="4">Six-hairpin glycosidase-like protein</fullName>
    </submittedName>
</protein>
<dbReference type="FunFam" id="1.20.1610.10:FF:000002">
    <property type="entry name" value="Alpha-1,2-mannosidase family protein"/>
    <property type="match status" value="1"/>
</dbReference>
<organism evidence="4 5">
    <name type="scientific">Botryosphaeria dothidea</name>
    <dbReference type="NCBI Taxonomy" id="55169"/>
    <lineage>
        <taxon>Eukaryota</taxon>
        <taxon>Fungi</taxon>
        <taxon>Dikarya</taxon>
        <taxon>Ascomycota</taxon>
        <taxon>Pezizomycotina</taxon>
        <taxon>Dothideomycetes</taxon>
        <taxon>Dothideomycetes incertae sedis</taxon>
        <taxon>Botryosphaeriales</taxon>
        <taxon>Botryosphaeriaceae</taxon>
        <taxon>Botryosphaeria</taxon>
    </lineage>
</organism>
<proteinExistence type="predicted"/>
<evidence type="ECO:0000256" key="1">
    <source>
        <dbReference type="SAM" id="SignalP"/>
    </source>
</evidence>
<dbReference type="GO" id="GO:0005975">
    <property type="term" value="P:carbohydrate metabolic process"/>
    <property type="evidence" value="ECO:0007669"/>
    <property type="project" value="InterPro"/>
</dbReference>
<dbReference type="GO" id="GO:0016798">
    <property type="term" value="F:hydrolase activity, acting on glycosyl bonds"/>
    <property type="evidence" value="ECO:0007669"/>
    <property type="project" value="UniProtKB-KW"/>
</dbReference>
<name>A0A8H4IYM9_9PEZI</name>
<dbReference type="GO" id="GO:0005829">
    <property type="term" value="C:cytosol"/>
    <property type="evidence" value="ECO:0007669"/>
    <property type="project" value="TreeGrafter"/>
</dbReference>
<dbReference type="PANTHER" id="PTHR12143">
    <property type="entry name" value="PEPTIDE N-GLYCANASE PNGASE -RELATED"/>
    <property type="match status" value="1"/>
</dbReference>
<dbReference type="GO" id="GO:0005634">
    <property type="term" value="C:nucleus"/>
    <property type="evidence" value="ECO:0007669"/>
    <property type="project" value="TreeGrafter"/>
</dbReference>
<dbReference type="InterPro" id="IPR008928">
    <property type="entry name" value="6-hairpin_glycosidase_sf"/>
</dbReference>
<dbReference type="FunFam" id="3.30.2080.10:FF:000001">
    <property type="entry name" value="Alpha-1,2-mannosidase subfamily"/>
    <property type="match status" value="1"/>
</dbReference>
<dbReference type="SUPFAM" id="SSF48208">
    <property type="entry name" value="Six-hairpin glycosidases"/>
    <property type="match status" value="1"/>
</dbReference>